<accession>A0ABD2Y0K7</accession>
<reference evidence="6 7" key="1">
    <citation type="submission" date="2024-11" db="EMBL/GenBank/DDBJ databases">
        <title>A near-complete genome assembly of Cinchona calisaya.</title>
        <authorList>
            <person name="Lian D.C."/>
            <person name="Zhao X.W."/>
            <person name="Wei L."/>
        </authorList>
    </citation>
    <scope>NUCLEOTIDE SEQUENCE [LARGE SCALE GENOMIC DNA]</scope>
    <source>
        <tissue evidence="6">Nenye</tissue>
    </source>
</reference>
<keyword evidence="5" id="KW-0812">Transmembrane</keyword>
<dbReference type="GO" id="GO:0016787">
    <property type="term" value="F:hydrolase activity"/>
    <property type="evidence" value="ECO:0007669"/>
    <property type="project" value="UniProtKB-KW"/>
</dbReference>
<dbReference type="InterPro" id="IPR036514">
    <property type="entry name" value="SGNH_hydro_sf"/>
</dbReference>
<keyword evidence="4" id="KW-0325">Glycoprotein</keyword>
<comment type="caution">
    <text evidence="6">The sequence shown here is derived from an EMBL/GenBank/DDBJ whole genome shotgun (WGS) entry which is preliminary data.</text>
</comment>
<dbReference type="PANTHER" id="PTHR22835">
    <property type="entry name" value="ZINC FINGER FYVE DOMAIN CONTAINING PROTEIN"/>
    <property type="match status" value="1"/>
</dbReference>
<comment type="similarity">
    <text evidence="1">Belongs to the 'GDSL' lipolytic enzyme family.</text>
</comment>
<dbReference type="Pfam" id="PF00657">
    <property type="entry name" value="Lipase_GDSL"/>
    <property type="match status" value="1"/>
</dbReference>
<gene>
    <name evidence="6" type="ORF">ACH5RR_035566</name>
</gene>
<evidence type="ECO:0000313" key="6">
    <source>
        <dbReference type="EMBL" id="KAL3501117.1"/>
    </source>
</evidence>
<dbReference type="InterPro" id="IPR001087">
    <property type="entry name" value="GDSL"/>
</dbReference>
<dbReference type="EMBL" id="JBJUIK010000015">
    <property type="protein sequence ID" value="KAL3501117.1"/>
    <property type="molecule type" value="Genomic_DNA"/>
</dbReference>
<evidence type="ECO:0000256" key="4">
    <source>
        <dbReference type="ARBA" id="ARBA00023180"/>
    </source>
</evidence>
<keyword evidence="5" id="KW-0472">Membrane</keyword>
<protein>
    <submittedName>
        <fullName evidence="6">Uncharacterized protein</fullName>
    </submittedName>
</protein>
<dbReference type="SUPFAM" id="SSF52266">
    <property type="entry name" value="SGNH hydrolase"/>
    <property type="match status" value="1"/>
</dbReference>
<evidence type="ECO:0000256" key="2">
    <source>
        <dbReference type="ARBA" id="ARBA00022729"/>
    </source>
</evidence>
<dbReference type="Proteomes" id="UP001630127">
    <property type="component" value="Unassembled WGS sequence"/>
</dbReference>
<evidence type="ECO:0000313" key="7">
    <source>
        <dbReference type="Proteomes" id="UP001630127"/>
    </source>
</evidence>
<evidence type="ECO:0000256" key="3">
    <source>
        <dbReference type="ARBA" id="ARBA00022801"/>
    </source>
</evidence>
<sequence length="421" mass="46157">MKNSVKVVAVGVILVAAFQQLGILILVRSEGCHFPAIFNFGDSNSDTGTVSAVLDRLPLPNGQTFFGKPSGRYCDGRLIIDFMAEKLGIPFLSAYLDSIGANFHHGANHAAGGSTIQFVDAKLYGAGFNPLSLEIQVSQFEQFKNRTTELWNQSKNSCIRNTLPNPEDFSRALYTMDIGQNDIHFALTTMTEVQVQASISAIVDLFALAVEQLYKLGARAFWIHNTGPIGCLPFFVITYPPKAGDADQNGCIVSKNKVAQQFNNQLKAKVSTLRHRLEDATIIYVDIYSAKYSLISNAKDYGFPRPLEYCCGKIGIVDCGEKEIVNGTEVYGTSCNDPARYISWDGIHYTEAANKWVATRILDGSFSEPKVSIANACLRPFSSTITDLNEAEERSSSSAWDGNGSAHMHHLMKALQPTLVL</sequence>
<dbReference type="InterPro" id="IPR035669">
    <property type="entry name" value="SGNH_plant_lipase-like"/>
</dbReference>
<keyword evidence="7" id="KW-1185">Reference proteome</keyword>
<organism evidence="6 7">
    <name type="scientific">Cinchona calisaya</name>
    <dbReference type="NCBI Taxonomy" id="153742"/>
    <lineage>
        <taxon>Eukaryota</taxon>
        <taxon>Viridiplantae</taxon>
        <taxon>Streptophyta</taxon>
        <taxon>Embryophyta</taxon>
        <taxon>Tracheophyta</taxon>
        <taxon>Spermatophyta</taxon>
        <taxon>Magnoliopsida</taxon>
        <taxon>eudicotyledons</taxon>
        <taxon>Gunneridae</taxon>
        <taxon>Pentapetalae</taxon>
        <taxon>asterids</taxon>
        <taxon>lamiids</taxon>
        <taxon>Gentianales</taxon>
        <taxon>Rubiaceae</taxon>
        <taxon>Cinchonoideae</taxon>
        <taxon>Cinchoneae</taxon>
        <taxon>Cinchona</taxon>
    </lineage>
</organism>
<evidence type="ECO:0000256" key="5">
    <source>
        <dbReference type="SAM" id="Phobius"/>
    </source>
</evidence>
<feature type="transmembrane region" description="Helical" evidence="5">
    <location>
        <begin position="7"/>
        <end position="27"/>
    </location>
</feature>
<dbReference type="AlphaFoldDB" id="A0ABD2Y0K7"/>
<keyword evidence="5" id="KW-1133">Transmembrane helix</keyword>
<evidence type="ECO:0000256" key="1">
    <source>
        <dbReference type="ARBA" id="ARBA00008668"/>
    </source>
</evidence>
<name>A0ABD2Y0K7_9GENT</name>
<keyword evidence="3" id="KW-0378">Hydrolase</keyword>
<dbReference type="PANTHER" id="PTHR22835:SF514">
    <property type="entry name" value="GDSL-LIKE LIPASE_ACYLHYDROLASE SUPERFAMILY PROTEIN ISOFORM 1"/>
    <property type="match status" value="1"/>
</dbReference>
<dbReference type="Gene3D" id="3.40.50.1110">
    <property type="entry name" value="SGNH hydrolase"/>
    <property type="match status" value="1"/>
</dbReference>
<dbReference type="CDD" id="cd01837">
    <property type="entry name" value="SGNH_plant_lipase_like"/>
    <property type="match status" value="1"/>
</dbReference>
<proteinExistence type="inferred from homology"/>
<keyword evidence="2" id="KW-0732">Signal</keyword>